<keyword evidence="6" id="KW-1185">Reference proteome</keyword>
<dbReference type="RefSeq" id="WP_270878734.1">
    <property type="nucleotide sequence ID" value="NZ_JAQFVF010000021.1"/>
</dbReference>
<gene>
    <name evidence="5" type="ORF">ACFPOG_11510</name>
</gene>
<dbReference type="Gene3D" id="1.10.10.60">
    <property type="entry name" value="Homeodomain-like"/>
    <property type="match status" value="2"/>
</dbReference>
<accession>A0ABW0K6K6</accession>
<dbReference type="SUPFAM" id="SSF51215">
    <property type="entry name" value="Regulatory protein AraC"/>
    <property type="match status" value="1"/>
</dbReference>
<dbReference type="InterPro" id="IPR018060">
    <property type="entry name" value="HTH_AraC"/>
</dbReference>
<evidence type="ECO:0000313" key="5">
    <source>
        <dbReference type="EMBL" id="MFC5448895.1"/>
    </source>
</evidence>
<evidence type="ECO:0000259" key="4">
    <source>
        <dbReference type="PROSITE" id="PS01124"/>
    </source>
</evidence>
<name>A0ABW0K6K6_9BACL</name>
<dbReference type="PROSITE" id="PS01124">
    <property type="entry name" value="HTH_ARAC_FAMILY_2"/>
    <property type="match status" value="1"/>
</dbReference>
<dbReference type="PANTHER" id="PTHR43280">
    <property type="entry name" value="ARAC-FAMILY TRANSCRIPTIONAL REGULATOR"/>
    <property type="match status" value="1"/>
</dbReference>
<keyword evidence="2" id="KW-0238">DNA-binding</keyword>
<dbReference type="Proteomes" id="UP001596044">
    <property type="component" value="Unassembled WGS sequence"/>
</dbReference>
<dbReference type="EMBL" id="JBHSMJ010000012">
    <property type="protein sequence ID" value="MFC5448895.1"/>
    <property type="molecule type" value="Genomic_DNA"/>
</dbReference>
<dbReference type="SUPFAM" id="SSF46689">
    <property type="entry name" value="Homeodomain-like"/>
    <property type="match status" value="2"/>
</dbReference>
<dbReference type="InterPro" id="IPR003313">
    <property type="entry name" value="AraC-bd"/>
</dbReference>
<sequence length="262" mass="30545">MIDWQPTMSDNYGKVVCERNWKWDTRHNPLPDYDLWYAWDGAGEMRINDDPAIAIQRGTCFLLRPGDRTFAVHHPDRPLTVTFIHFSLTDPPADICDNFPDRYRLLHEPLFFETLLTQLTSTLQRLQPLNLVEAQLLLKLMMLKLRQADVWPTSQGRQQLSAIQHVAELVRQSPAAPHSLAQLAEQVHMSPRYLSIKFKQVMGETLEHYCVRMRLERAENLLRYNGMNVSEVAEALGYSDISFFSRQFLKYRGKRPSALFKQ</sequence>
<evidence type="ECO:0000313" key="6">
    <source>
        <dbReference type="Proteomes" id="UP001596044"/>
    </source>
</evidence>
<evidence type="ECO:0000256" key="3">
    <source>
        <dbReference type="ARBA" id="ARBA00023163"/>
    </source>
</evidence>
<organism evidence="5 6">
    <name type="scientific">Paenibacillus aestuarii</name>
    <dbReference type="NCBI Taxonomy" id="516965"/>
    <lineage>
        <taxon>Bacteria</taxon>
        <taxon>Bacillati</taxon>
        <taxon>Bacillota</taxon>
        <taxon>Bacilli</taxon>
        <taxon>Bacillales</taxon>
        <taxon>Paenibacillaceae</taxon>
        <taxon>Paenibacillus</taxon>
    </lineage>
</organism>
<feature type="domain" description="HTH araC/xylS-type" evidence="4">
    <location>
        <begin position="164"/>
        <end position="262"/>
    </location>
</feature>
<dbReference type="InterPro" id="IPR009057">
    <property type="entry name" value="Homeodomain-like_sf"/>
</dbReference>
<keyword evidence="1" id="KW-0805">Transcription regulation</keyword>
<evidence type="ECO:0000256" key="1">
    <source>
        <dbReference type="ARBA" id="ARBA00023015"/>
    </source>
</evidence>
<keyword evidence="3" id="KW-0804">Transcription</keyword>
<evidence type="ECO:0000256" key="2">
    <source>
        <dbReference type="ARBA" id="ARBA00023125"/>
    </source>
</evidence>
<dbReference type="Pfam" id="PF12833">
    <property type="entry name" value="HTH_18"/>
    <property type="match status" value="1"/>
</dbReference>
<dbReference type="InterPro" id="IPR037923">
    <property type="entry name" value="HTH-like"/>
</dbReference>
<dbReference type="SMART" id="SM00342">
    <property type="entry name" value="HTH_ARAC"/>
    <property type="match status" value="1"/>
</dbReference>
<comment type="caution">
    <text evidence="5">The sequence shown here is derived from an EMBL/GenBank/DDBJ whole genome shotgun (WGS) entry which is preliminary data.</text>
</comment>
<proteinExistence type="predicted"/>
<dbReference type="PANTHER" id="PTHR43280:SF2">
    <property type="entry name" value="HTH-TYPE TRANSCRIPTIONAL REGULATOR EXSA"/>
    <property type="match status" value="1"/>
</dbReference>
<protein>
    <submittedName>
        <fullName evidence="5">Helix-turn-helix domain-containing protein</fullName>
    </submittedName>
</protein>
<dbReference type="Pfam" id="PF02311">
    <property type="entry name" value="AraC_binding"/>
    <property type="match status" value="1"/>
</dbReference>
<reference evidence="6" key="1">
    <citation type="journal article" date="2019" name="Int. J. Syst. Evol. Microbiol.">
        <title>The Global Catalogue of Microorganisms (GCM) 10K type strain sequencing project: providing services to taxonomists for standard genome sequencing and annotation.</title>
        <authorList>
            <consortium name="The Broad Institute Genomics Platform"/>
            <consortium name="The Broad Institute Genome Sequencing Center for Infectious Disease"/>
            <person name="Wu L."/>
            <person name="Ma J."/>
        </authorList>
    </citation>
    <scope>NUCLEOTIDE SEQUENCE [LARGE SCALE GENOMIC DNA]</scope>
    <source>
        <strain evidence="6">KACC 11904</strain>
    </source>
</reference>